<dbReference type="EMBL" id="JACGWM010000014">
    <property type="protein sequence ID" value="KAL0328589.1"/>
    <property type="molecule type" value="Genomic_DNA"/>
</dbReference>
<accession>A0AAW2MAW3</accession>
<dbReference type="AlphaFoldDB" id="A0AAW2MAW3"/>
<protein>
    <submittedName>
        <fullName evidence="1">Uncharacterized protein</fullName>
    </submittedName>
</protein>
<dbReference type="InterPro" id="IPR008586">
    <property type="entry name" value="DUF868_pln"/>
</dbReference>
<reference evidence="1" key="2">
    <citation type="journal article" date="2024" name="Plant">
        <title>Genomic evolution and insights into agronomic trait innovations of Sesamum species.</title>
        <authorList>
            <person name="Miao H."/>
            <person name="Wang L."/>
            <person name="Qu L."/>
            <person name="Liu H."/>
            <person name="Sun Y."/>
            <person name="Le M."/>
            <person name="Wang Q."/>
            <person name="Wei S."/>
            <person name="Zheng Y."/>
            <person name="Lin W."/>
            <person name="Duan Y."/>
            <person name="Cao H."/>
            <person name="Xiong S."/>
            <person name="Wang X."/>
            <person name="Wei L."/>
            <person name="Li C."/>
            <person name="Ma Q."/>
            <person name="Ju M."/>
            <person name="Zhao R."/>
            <person name="Li G."/>
            <person name="Mu C."/>
            <person name="Tian Q."/>
            <person name="Mei H."/>
            <person name="Zhang T."/>
            <person name="Gao T."/>
            <person name="Zhang H."/>
        </authorList>
    </citation>
    <scope>NUCLEOTIDE SEQUENCE</scope>
    <source>
        <strain evidence="1">KEN8</strain>
    </source>
</reference>
<gene>
    <name evidence="1" type="ORF">Scaly_2291500</name>
</gene>
<sequence>MESIRVPNLHWRFRGNETILVDNSRVQILWDVHDWLYNGNHSGVGIFVFRRDADQGEFHSSNLEAEDFGKSFGAVLEEQPSSVGFCHFLYAWRLNKGIFRIQIFSSLSIVCSNDLFL</sequence>
<dbReference type="PANTHER" id="PTHR31972:SF77">
    <property type="entry name" value="DUF868 DOMAIN-CONTAINING PROTEIN"/>
    <property type="match status" value="1"/>
</dbReference>
<organism evidence="1">
    <name type="scientific">Sesamum calycinum</name>
    <dbReference type="NCBI Taxonomy" id="2727403"/>
    <lineage>
        <taxon>Eukaryota</taxon>
        <taxon>Viridiplantae</taxon>
        <taxon>Streptophyta</taxon>
        <taxon>Embryophyta</taxon>
        <taxon>Tracheophyta</taxon>
        <taxon>Spermatophyta</taxon>
        <taxon>Magnoliopsida</taxon>
        <taxon>eudicotyledons</taxon>
        <taxon>Gunneridae</taxon>
        <taxon>Pentapetalae</taxon>
        <taxon>asterids</taxon>
        <taxon>lamiids</taxon>
        <taxon>Lamiales</taxon>
        <taxon>Pedaliaceae</taxon>
        <taxon>Sesamum</taxon>
    </lineage>
</organism>
<dbReference type="PANTHER" id="PTHR31972">
    <property type="entry name" value="EXPRESSED PROTEIN"/>
    <property type="match status" value="1"/>
</dbReference>
<proteinExistence type="predicted"/>
<evidence type="ECO:0000313" key="1">
    <source>
        <dbReference type="EMBL" id="KAL0328589.1"/>
    </source>
</evidence>
<name>A0AAW2MAW3_9LAMI</name>
<comment type="caution">
    <text evidence="1">The sequence shown here is derived from an EMBL/GenBank/DDBJ whole genome shotgun (WGS) entry which is preliminary data.</text>
</comment>
<reference evidence="1" key="1">
    <citation type="submission" date="2020-06" db="EMBL/GenBank/DDBJ databases">
        <authorList>
            <person name="Li T."/>
            <person name="Hu X."/>
            <person name="Zhang T."/>
            <person name="Song X."/>
            <person name="Zhang H."/>
            <person name="Dai N."/>
            <person name="Sheng W."/>
            <person name="Hou X."/>
            <person name="Wei L."/>
        </authorList>
    </citation>
    <scope>NUCLEOTIDE SEQUENCE</scope>
    <source>
        <strain evidence="1">KEN8</strain>
        <tissue evidence="1">Leaf</tissue>
    </source>
</reference>
<dbReference type="Pfam" id="PF05910">
    <property type="entry name" value="DUF868"/>
    <property type="match status" value="1"/>
</dbReference>